<dbReference type="AlphaFoldDB" id="I2PWG9"/>
<evidence type="ECO:0000256" key="1">
    <source>
        <dbReference type="SAM" id="SignalP"/>
    </source>
</evidence>
<proteinExistence type="predicted"/>
<feature type="chain" id="PRO_5003663321" description="SH3 domain-containing protein" evidence="1">
    <location>
        <begin position="29"/>
        <end position="130"/>
    </location>
</feature>
<name>I2PWG9_9BACT</name>
<accession>I2PWG9</accession>
<feature type="signal peptide" evidence="1">
    <location>
        <begin position="1"/>
        <end position="28"/>
    </location>
</feature>
<dbReference type="EMBL" id="JH600068">
    <property type="protein sequence ID" value="EIG51875.1"/>
    <property type="molecule type" value="Genomic_DNA"/>
</dbReference>
<sequence length="130" mass="14172">MNKRLISPLLALALVSALIFAFAAVAQAQVSPQTIQQNPSMAPMGMQPTAMSSQQRAILAETWTLTPQRSARAGFTDLPLRNCEGLYCGVLAKMPIGTQVDILVNDREGWALVHVPSLNMYGWVNTNNIF</sequence>
<dbReference type="HOGENOM" id="CLU_1934668_0_0_7"/>
<evidence type="ECO:0008006" key="3">
    <source>
        <dbReference type="Google" id="ProtNLM"/>
    </source>
</evidence>
<protein>
    <recommendedName>
        <fullName evidence="3">SH3 domain-containing protein</fullName>
    </recommendedName>
</protein>
<keyword evidence="1" id="KW-0732">Signal</keyword>
<evidence type="ECO:0000313" key="2">
    <source>
        <dbReference type="EMBL" id="EIG51875.1"/>
    </source>
</evidence>
<reference evidence="2" key="1">
    <citation type="submission" date="2011-11" db="EMBL/GenBank/DDBJ databases">
        <title>Improved High-Quality Draft sequence of Desulfovibrio sp. U5L.</title>
        <authorList>
            <consortium name="US DOE Joint Genome Institute"/>
            <person name="Lucas S."/>
            <person name="Han J."/>
            <person name="Lapidus A."/>
            <person name="Cheng J.-F."/>
            <person name="Goodwin L."/>
            <person name="Pitluck S."/>
            <person name="Peters L."/>
            <person name="Ovchinnikova G."/>
            <person name="Held B."/>
            <person name="Detter J.C."/>
            <person name="Han C."/>
            <person name="Tapia R."/>
            <person name="Land M."/>
            <person name="Hauser L."/>
            <person name="Kyrpides N."/>
            <person name="Ivanova N."/>
            <person name="Pagani I."/>
            <person name="Gabster J."/>
            <person name="Walker C."/>
            <person name="Stolyar S."/>
            <person name="Stahl D."/>
            <person name="Arkin A."/>
            <person name="Dehal P."/>
            <person name="Hazen T."/>
            <person name="Woyke T."/>
        </authorList>
    </citation>
    <scope>NUCLEOTIDE SEQUENCE [LARGE SCALE GENOMIC DNA]</scope>
    <source>
        <strain evidence="2">U5L</strain>
    </source>
</reference>
<dbReference type="eggNOG" id="ENOG5031GVK">
    <property type="taxonomic scope" value="Bacteria"/>
</dbReference>
<organism evidence="2">
    <name type="scientific">Desulfovibrio sp. U5L</name>
    <dbReference type="NCBI Taxonomy" id="596152"/>
    <lineage>
        <taxon>Bacteria</taxon>
        <taxon>Pseudomonadati</taxon>
        <taxon>Thermodesulfobacteriota</taxon>
        <taxon>Desulfovibrionia</taxon>
        <taxon>Desulfovibrionales</taxon>
        <taxon>Desulfovibrionaceae</taxon>
        <taxon>Desulfovibrio</taxon>
    </lineage>
</organism>
<gene>
    <name evidence="2" type="ORF">DesU5LDRAFT_0158</name>
</gene>
<dbReference type="OrthoDB" id="5459280at2"/>